<keyword evidence="6" id="KW-1185">Reference proteome</keyword>
<dbReference type="SMART" id="SM00248">
    <property type="entry name" value="ANK"/>
    <property type="match status" value="9"/>
</dbReference>
<evidence type="ECO:0000256" key="1">
    <source>
        <dbReference type="ARBA" id="ARBA00022737"/>
    </source>
</evidence>
<organism evidence="5 6">
    <name type="scientific">Mycena rosella</name>
    <name type="common">Pink bonnet</name>
    <name type="synonym">Agaricus rosellus</name>
    <dbReference type="NCBI Taxonomy" id="1033263"/>
    <lineage>
        <taxon>Eukaryota</taxon>
        <taxon>Fungi</taxon>
        <taxon>Dikarya</taxon>
        <taxon>Basidiomycota</taxon>
        <taxon>Agaricomycotina</taxon>
        <taxon>Agaricomycetes</taxon>
        <taxon>Agaricomycetidae</taxon>
        <taxon>Agaricales</taxon>
        <taxon>Marasmiineae</taxon>
        <taxon>Mycenaceae</taxon>
        <taxon>Mycena</taxon>
    </lineage>
</organism>
<dbReference type="PROSITE" id="PS50088">
    <property type="entry name" value="ANK_REPEAT"/>
    <property type="match status" value="8"/>
</dbReference>
<feature type="repeat" description="ANK" evidence="2">
    <location>
        <begin position="885"/>
        <end position="917"/>
    </location>
</feature>
<comment type="caution">
    <text evidence="5">The sequence shown here is derived from an EMBL/GenBank/DDBJ whole genome shotgun (WGS) entry which is preliminary data.</text>
</comment>
<feature type="repeat" description="ANK" evidence="2">
    <location>
        <begin position="721"/>
        <end position="753"/>
    </location>
</feature>
<keyword evidence="2" id="KW-0040">ANK repeat</keyword>
<dbReference type="Pfam" id="PF12796">
    <property type="entry name" value="Ank_2"/>
    <property type="match status" value="3"/>
</dbReference>
<keyword evidence="1" id="KW-0677">Repeat</keyword>
<feature type="repeat" description="ANK" evidence="2">
    <location>
        <begin position="918"/>
        <end position="950"/>
    </location>
</feature>
<dbReference type="EMBL" id="JARKIE010000235">
    <property type="protein sequence ID" value="KAJ7663038.1"/>
    <property type="molecule type" value="Genomic_DNA"/>
</dbReference>
<dbReference type="Gene3D" id="3.40.50.300">
    <property type="entry name" value="P-loop containing nucleotide triphosphate hydrolases"/>
    <property type="match status" value="1"/>
</dbReference>
<evidence type="ECO:0008006" key="7">
    <source>
        <dbReference type="Google" id="ProtNLM"/>
    </source>
</evidence>
<feature type="repeat" description="ANK" evidence="2">
    <location>
        <begin position="654"/>
        <end position="686"/>
    </location>
</feature>
<dbReference type="InterPro" id="IPR056884">
    <property type="entry name" value="NPHP3-like_N"/>
</dbReference>
<dbReference type="AlphaFoldDB" id="A0AAD7G3R4"/>
<dbReference type="PANTHER" id="PTHR10039:SF15">
    <property type="entry name" value="NACHT DOMAIN-CONTAINING PROTEIN"/>
    <property type="match status" value="1"/>
</dbReference>
<dbReference type="SUPFAM" id="SSF48403">
    <property type="entry name" value="Ankyrin repeat"/>
    <property type="match status" value="1"/>
</dbReference>
<evidence type="ECO:0000313" key="5">
    <source>
        <dbReference type="EMBL" id="KAJ7663038.1"/>
    </source>
</evidence>
<evidence type="ECO:0000256" key="2">
    <source>
        <dbReference type="PROSITE-ProRule" id="PRU00023"/>
    </source>
</evidence>
<dbReference type="Pfam" id="PF24883">
    <property type="entry name" value="NPHP3_N"/>
    <property type="match status" value="1"/>
</dbReference>
<dbReference type="Proteomes" id="UP001221757">
    <property type="component" value="Unassembled WGS sequence"/>
</dbReference>
<dbReference type="PROSITE" id="PS50297">
    <property type="entry name" value="ANK_REP_REGION"/>
    <property type="match status" value="7"/>
</dbReference>
<reference evidence="5" key="1">
    <citation type="submission" date="2023-03" db="EMBL/GenBank/DDBJ databases">
        <title>Massive genome expansion in bonnet fungi (Mycena s.s.) driven by repeated elements and novel gene families across ecological guilds.</title>
        <authorList>
            <consortium name="Lawrence Berkeley National Laboratory"/>
            <person name="Harder C.B."/>
            <person name="Miyauchi S."/>
            <person name="Viragh M."/>
            <person name="Kuo A."/>
            <person name="Thoen E."/>
            <person name="Andreopoulos B."/>
            <person name="Lu D."/>
            <person name="Skrede I."/>
            <person name="Drula E."/>
            <person name="Henrissat B."/>
            <person name="Morin E."/>
            <person name="Kohler A."/>
            <person name="Barry K."/>
            <person name="LaButti K."/>
            <person name="Morin E."/>
            <person name="Salamov A."/>
            <person name="Lipzen A."/>
            <person name="Mereny Z."/>
            <person name="Hegedus B."/>
            <person name="Baldrian P."/>
            <person name="Stursova M."/>
            <person name="Weitz H."/>
            <person name="Taylor A."/>
            <person name="Grigoriev I.V."/>
            <person name="Nagy L.G."/>
            <person name="Martin F."/>
            <person name="Kauserud H."/>
        </authorList>
    </citation>
    <scope>NUCLEOTIDE SEQUENCE</scope>
    <source>
        <strain evidence="5">CBHHK067</strain>
    </source>
</reference>
<dbReference type="InterPro" id="IPR054471">
    <property type="entry name" value="GPIID_WHD"/>
</dbReference>
<dbReference type="PANTHER" id="PTHR10039">
    <property type="entry name" value="AMELOGENIN"/>
    <property type="match status" value="1"/>
</dbReference>
<evidence type="ECO:0000259" key="4">
    <source>
        <dbReference type="Pfam" id="PF24883"/>
    </source>
</evidence>
<feature type="repeat" description="ANK" evidence="2">
    <location>
        <begin position="822"/>
        <end position="851"/>
    </location>
</feature>
<dbReference type="InterPro" id="IPR027417">
    <property type="entry name" value="P-loop_NTPase"/>
</dbReference>
<feature type="repeat" description="ANK" evidence="2">
    <location>
        <begin position="688"/>
        <end position="720"/>
    </location>
</feature>
<dbReference type="InterPro" id="IPR002110">
    <property type="entry name" value="Ankyrin_rpt"/>
</dbReference>
<evidence type="ECO:0000259" key="3">
    <source>
        <dbReference type="Pfam" id="PF22939"/>
    </source>
</evidence>
<dbReference type="Gene3D" id="1.25.40.20">
    <property type="entry name" value="Ankyrin repeat-containing domain"/>
    <property type="match status" value="1"/>
</dbReference>
<feature type="repeat" description="ANK" evidence="2">
    <location>
        <begin position="754"/>
        <end position="786"/>
    </location>
</feature>
<accession>A0AAD7G3R4</accession>
<feature type="domain" description="GPI inositol-deacylase winged helix" evidence="3">
    <location>
        <begin position="456"/>
        <end position="536"/>
    </location>
</feature>
<dbReference type="SUPFAM" id="SSF52540">
    <property type="entry name" value="P-loop containing nucleoside triphosphate hydrolases"/>
    <property type="match status" value="1"/>
</dbReference>
<gene>
    <name evidence="5" type="ORF">B0H17DRAFT_1336939</name>
</gene>
<dbReference type="InterPro" id="IPR036770">
    <property type="entry name" value="Ankyrin_rpt-contain_sf"/>
</dbReference>
<sequence length="986" mass="109770">MAETLGLVASIVQLVDTALKAREYVKDFLNAPQEQRRLFADMDALKPLLAELQKRVSANPSSSILQKMAGPLTKFRATMEHLVETIRPAQSSWSKVSNQLTWALWNKKEVKEYLNDFESIKSLLNTWLVLDIWDVSRQHRRENNDILNSIRDATLNQHTAERENIIDWMTSQNFLQRQADIYSAWQPGTGGWLLAHPRFKNWESGSGTTLWCNGMPGAGKTVLASMVVNHLAVQFWNDNTGVACMYLNHKETETQTPANLLAALWTQLVLGKPIPPAAHELYRHHRERRTRPSADELHTILRNFAVAQYSKVYLIVDALDEYPDEQRNFLLEKLSDMGPTVNLMITSRPHISLVAFFPELKPLEIRATEDDIGRYVDMQIQKSHRLAKHVSTRPGLRDEIRSRIVGSVDGMFLLAKLHMASLTSKNTVKAVRDALRQLPTDLKRTYDEAMERIDSQAEEDRQIAQLALTWVANAKRPLLVAELQEALAIEPETKALDHDNILDVDIILSVCAGLVTVDETIPVVRLIHYSMQSYLDSIQAERFPNAQTEITSRCLTYLSFEEFEGPQFPNSDTLLFEHPFLAYCHYCLLHAAGEPENQLTDKIIKSLEAVPRWRRDLWDQMNNNLLDFNSPPLPWNYPNWPSAIPSVRGSEGIKDPAVLYVASYYGHLPMVRLLIENGADVNARDGGALSTALQVASYMGHESVVKLLIEKDGDVNAQGRQYGTALQAAAGVGHARVVALLIDNGADINCQGGRYGTALQAAAYRGHEAAARLLLDRGADINTQGGRYGTALRAASYQGHDGIILLLIQNGADVNFHGALGTALEAALYWGHHAAIRLLIDNGADVNAQRGEYGTILQTVSYERNEAAVRILLENGADVNRRGGKYGTALEAASGRGHEGVVRLLISHGADVNAQGSQHRTALHAASRGGHKAVIKLLLDAGADATLQEEEESPLQVPQEEDKIIECTPPMIRDVVPSWRRHSGHI</sequence>
<evidence type="ECO:0000313" key="6">
    <source>
        <dbReference type="Proteomes" id="UP001221757"/>
    </source>
</evidence>
<proteinExistence type="predicted"/>
<dbReference type="Pfam" id="PF00023">
    <property type="entry name" value="Ank"/>
    <property type="match status" value="1"/>
</dbReference>
<protein>
    <recommendedName>
        <fullName evidence="7">NACHT domain-containing protein</fullName>
    </recommendedName>
</protein>
<dbReference type="Pfam" id="PF22939">
    <property type="entry name" value="WHD_GPIID"/>
    <property type="match status" value="1"/>
</dbReference>
<feature type="domain" description="Nephrocystin 3-like N-terminal" evidence="4">
    <location>
        <begin position="188"/>
        <end position="348"/>
    </location>
</feature>
<name>A0AAD7G3R4_MYCRO</name>
<feature type="repeat" description="ANK" evidence="2">
    <location>
        <begin position="787"/>
        <end position="819"/>
    </location>
</feature>